<accession>A0ABR9B5W6</accession>
<dbReference type="InterPro" id="IPR013762">
    <property type="entry name" value="Integrase-like_cat_sf"/>
</dbReference>
<reference evidence="4" key="1">
    <citation type="submission" date="2023-07" db="EMBL/GenBank/DDBJ databases">
        <title>Thauera sp. CAU 1555 isolated from sand of Yaerae Beach.</title>
        <authorList>
            <person name="Kim W."/>
        </authorList>
    </citation>
    <scope>NUCLEOTIDE SEQUENCE [LARGE SCALE GENOMIC DNA]</scope>
    <source>
        <strain evidence="4">CAU 1555</strain>
    </source>
</reference>
<gene>
    <name evidence="3" type="ORF">IFO67_01575</name>
</gene>
<dbReference type="Pfam" id="PF20172">
    <property type="entry name" value="DUF6538"/>
    <property type="match status" value="1"/>
</dbReference>
<dbReference type="InterPro" id="IPR046668">
    <property type="entry name" value="DUF6538"/>
</dbReference>
<dbReference type="InterPro" id="IPR011010">
    <property type="entry name" value="DNA_brk_join_enz"/>
</dbReference>
<keyword evidence="4" id="KW-1185">Reference proteome</keyword>
<dbReference type="SUPFAM" id="SSF56349">
    <property type="entry name" value="DNA breaking-rejoining enzymes"/>
    <property type="match status" value="1"/>
</dbReference>
<evidence type="ECO:0000313" key="3">
    <source>
        <dbReference type="EMBL" id="MBD8501566.1"/>
    </source>
</evidence>
<dbReference type="Gene3D" id="1.10.443.10">
    <property type="entry name" value="Intergrase catalytic core"/>
    <property type="match status" value="1"/>
</dbReference>
<proteinExistence type="predicted"/>
<comment type="caution">
    <text evidence="3">The sequence shown here is derived from an EMBL/GenBank/DDBJ whole genome shotgun (WGS) entry which is preliminary data.</text>
</comment>
<dbReference type="Proteomes" id="UP000603602">
    <property type="component" value="Unassembled WGS sequence"/>
</dbReference>
<name>A0ABR9B5W6_9RHOO</name>
<evidence type="ECO:0000313" key="4">
    <source>
        <dbReference type="Proteomes" id="UP000603602"/>
    </source>
</evidence>
<dbReference type="RefSeq" id="WP_187716412.1">
    <property type="nucleotide sequence ID" value="NZ_JACTAH010000001.1"/>
</dbReference>
<organism evidence="3 4">
    <name type="scientific">Thauera sedimentorum</name>
    <dbReference type="NCBI Taxonomy" id="2767595"/>
    <lineage>
        <taxon>Bacteria</taxon>
        <taxon>Pseudomonadati</taxon>
        <taxon>Pseudomonadota</taxon>
        <taxon>Betaproteobacteria</taxon>
        <taxon>Rhodocyclales</taxon>
        <taxon>Zoogloeaceae</taxon>
        <taxon>Thauera</taxon>
    </lineage>
</organism>
<keyword evidence="1" id="KW-0233">DNA recombination</keyword>
<evidence type="ECO:0000259" key="2">
    <source>
        <dbReference type="Pfam" id="PF20172"/>
    </source>
</evidence>
<dbReference type="CDD" id="cd01184">
    <property type="entry name" value="INT_C_like_1"/>
    <property type="match status" value="1"/>
</dbReference>
<sequence length="587" mass="66684">MPMLPTGLQRHRTSGTYYLRRRIPTDLLSCYRGRKEVVFSLRTKDYRTALERHRNEESRLTAEWNQKRQHLADSAAREQVQALVRIDALTPEAIDAICKHAEAASLAGDEARRESETPYTLEEIEDYRGGYAEANSLLKAAVALGDHDFLRGPLEQFLQLYRYRVNASDAEMRRLALAYGRAAIRTNEKLLNRYEGKDEPTPTLARQLGTPMLSEVTQAYLEYYKKLDKPAMLRKVNTVMPLLLDIVGDKPIGSLRQTDLEDYFEAVQRLPPRWKDVCRQEGISARELAAQHRAEMSKGTFDGTYLAAMAPFLRYCRRKWQDQGWPMSLTTEGVQYIGTRRESEGGQRHFEQDELKRLFEGAEMAAFARDTSQAHKFWLPHLGLFTGARVNEICQLNPQTDIRADVRSGVWFLDITDDSESHKHVEKSVKTAGSRRKVPIHPKLLELGFLQYVERVKALGHTLLFPNFTPVAGKASPKARLWFSNFLRDIGLRDETPNARIVGMHAFRSTLLHQAMVQGVVNAEAITGHTSNVTSIEKIQDGQLDQDASPVVKKYRGELPVDKKLEILARIAYDIAFHLPAAPGVAD</sequence>
<protein>
    <submittedName>
        <fullName evidence="3">Site-specific integrase</fullName>
    </submittedName>
</protein>
<dbReference type="EMBL" id="JACYTO010000001">
    <property type="protein sequence ID" value="MBD8501566.1"/>
    <property type="molecule type" value="Genomic_DNA"/>
</dbReference>
<evidence type="ECO:0000256" key="1">
    <source>
        <dbReference type="ARBA" id="ARBA00023172"/>
    </source>
</evidence>
<feature type="domain" description="DUF6538" evidence="2">
    <location>
        <begin position="11"/>
        <end position="69"/>
    </location>
</feature>